<dbReference type="SUPFAM" id="SSF82927">
    <property type="entry name" value="Cysteine-rich DNA binding domain, (DM domain)"/>
    <property type="match status" value="1"/>
</dbReference>
<organism evidence="8 9">
    <name type="scientific">Mesorhabditis belari</name>
    <dbReference type="NCBI Taxonomy" id="2138241"/>
    <lineage>
        <taxon>Eukaryota</taxon>
        <taxon>Metazoa</taxon>
        <taxon>Ecdysozoa</taxon>
        <taxon>Nematoda</taxon>
        <taxon>Chromadorea</taxon>
        <taxon>Rhabditida</taxon>
        <taxon>Rhabditina</taxon>
        <taxon>Rhabditomorpha</taxon>
        <taxon>Rhabditoidea</taxon>
        <taxon>Rhabditidae</taxon>
        <taxon>Mesorhabditinae</taxon>
        <taxon>Mesorhabditis</taxon>
    </lineage>
</organism>
<keyword evidence="4 5" id="KW-0539">Nucleus</keyword>
<dbReference type="Pfam" id="PF00751">
    <property type="entry name" value="DM"/>
    <property type="match status" value="1"/>
</dbReference>
<dbReference type="AlphaFoldDB" id="A0AAF3EYR5"/>
<name>A0AAF3EYR5_9BILA</name>
<feature type="compositionally biased region" description="Low complexity" evidence="6">
    <location>
        <begin position="101"/>
        <end position="133"/>
    </location>
</feature>
<dbReference type="Proteomes" id="UP000887575">
    <property type="component" value="Unassembled WGS sequence"/>
</dbReference>
<sequence>MEDIEEKCLLKSGDENGGDGGKGRMLYCRKCEGHGEQIILKGHAPICPYILCQCLSCEKLMNKRLKSFNKRNREKIQLATTRKISETNRRIELFDGGDSGRGSSSTPSSGTCTPDTVMSVCSSQQPSSSKSSSTGLEGRSMSMGTMTVMSYDIWKAKCAAERKEKEEKDKERKASLPARTATPEVMPRKRAHTFVSVKDAQLPRIRLNGQKDEKKGRYITLPTIPPLSVLIPDDEATDFTPNEVQAKKSRDEIKSKIDTPTVLPAPVPRKIEVSSGQFDFTDCFPQNLIADG</sequence>
<dbReference type="WBParaSite" id="MBELARI_LOCUS19341">
    <property type="protein sequence ID" value="MBELARI_LOCUS19341"/>
    <property type="gene ID" value="MBELARI_LOCUS19341"/>
</dbReference>
<evidence type="ECO:0000256" key="6">
    <source>
        <dbReference type="SAM" id="MobiDB-lite"/>
    </source>
</evidence>
<feature type="region of interest" description="Disordered" evidence="6">
    <location>
        <begin position="89"/>
        <end position="140"/>
    </location>
</feature>
<dbReference type="InterPro" id="IPR001275">
    <property type="entry name" value="DM_DNA-bd"/>
</dbReference>
<feature type="domain" description="DM" evidence="7">
    <location>
        <begin position="28"/>
        <end position="71"/>
    </location>
</feature>
<dbReference type="InterPro" id="IPR036407">
    <property type="entry name" value="DM_DNA-bd_sf"/>
</dbReference>
<keyword evidence="3 5" id="KW-0238">DNA-binding</keyword>
<comment type="subcellular location">
    <subcellularLocation>
        <location evidence="5">Nucleus</location>
    </subcellularLocation>
</comment>
<dbReference type="PROSITE" id="PS40000">
    <property type="entry name" value="DM_1"/>
    <property type="match status" value="1"/>
</dbReference>
<keyword evidence="2 5" id="KW-0862">Zinc</keyword>
<evidence type="ECO:0000256" key="4">
    <source>
        <dbReference type="ARBA" id="ARBA00023242"/>
    </source>
</evidence>
<evidence type="ECO:0000256" key="1">
    <source>
        <dbReference type="ARBA" id="ARBA00022723"/>
    </source>
</evidence>
<protein>
    <recommendedName>
        <fullName evidence="7">DM domain-containing protein</fullName>
    </recommendedName>
</protein>
<dbReference type="SMART" id="SM00301">
    <property type="entry name" value="DM"/>
    <property type="match status" value="1"/>
</dbReference>
<evidence type="ECO:0000313" key="9">
    <source>
        <dbReference type="WBParaSite" id="MBELARI_LOCUS19341"/>
    </source>
</evidence>
<dbReference type="GO" id="GO:0006355">
    <property type="term" value="P:regulation of DNA-templated transcription"/>
    <property type="evidence" value="ECO:0007669"/>
    <property type="project" value="InterPro"/>
</dbReference>
<feature type="DNA-binding region" description="DM" evidence="5">
    <location>
        <begin position="28"/>
        <end position="71"/>
    </location>
</feature>
<evidence type="ECO:0000256" key="3">
    <source>
        <dbReference type="ARBA" id="ARBA00023125"/>
    </source>
</evidence>
<dbReference type="GO" id="GO:0046872">
    <property type="term" value="F:metal ion binding"/>
    <property type="evidence" value="ECO:0007669"/>
    <property type="project" value="UniProtKB-KW"/>
</dbReference>
<accession>A0AAF3EYR5</accession>
<dbReference type="GO" id="GO:0043565">
    <property type="term" value="F:sequence-specific DNA binding"/>
    <property type="evidence" value="ECO:0007669"/>
    <property type="project" value="InterPro"/>
</dbReference>
<evidence type="ECO:0000256" key="5">
    <source>
        <dbReference type="PROSITE-ProRule" id="PRU00070"/>
    </source>
</evidence>
<dbReference type="GO" id="GO:0005634">
    <property type="term" value="C:nucleus"/>
    <property type="evidence" value="ECO:0007669"/>
    <property type="project" value="UniProtKB-SubCell"/>
</dbReference>
<reference evidence="9" key="1">
    <citation type="submission" date="2024-02" db="UniProtKB">
        <authorList>
            <consortium name="WormBaseParasite"/>
        </authorList>
    </citation>
    <scope>IDENTIFICATION</scope>
</reference>
<proteinExistence type="predicted"/>
<keyword evidence="1 5" id="KW-0479">Metal-binding</keyword>
<evidence type="ECO:0000256" key="2">
    <source>
        <dbReference type="ARBA" id="ARBA00022833"/>
    </source>
</evidence>
<keyword evidence="8" id="KW-1185">Reference proteome</keyword>
<evidence type="ECO:0000259" key="7">
    <source>
        <dbReference type="PROSITE" id="PS50809"/>
    </source>
</evidence>
<evidence type="ECO:0000313" key="8">
    <source>
        <dbReference type="Proteomes" id="UP000887575"/>
    </source>
</evidence>
<dbReference type="PROSITE" id="PS50809">
    <property type="entry name" value="DM_2"/>
    <property type="match status" value="1"/>
</dbReference>
<dbReference type="Gene3D" id="4.10.1040.10">
    <property type="entry name" value="DM DNA-binding domain"/>
    <property type="match status" value="1"/>
</dbReference>